<comment type="caution">
    <text evidence="2">The sequence shown here is derived from an EMBL/GenBank/DDBJ whole genome shotgun (WGS) entry which is preliminary data.</text>
</comment>
<gene>
    <name evidence="2" type="ORF">ENW48_08240</name>
</gene>
<dbReference type="Pfam" id="PF03886">
    <property type="entry name" value="ABC_trans_aux"/>
    <property type="match status" value="1"/>
</dbReference>
<protein>
    <recommendedName>
        <fullName evidence="1">ABC-type transport auxiliary lipoprotein component domain-containing protein</fullName>
    </recommendedName>
</protein>
<accession>A0A7C5AMY0</accession>
<feature type="domain" description="ABC-type transport auxiliary lipoprotein component" evidence="1">
    <location>
        <begin position="40"/>
        <end position="203"/>
    </location>
</feature>
<organism evidence="2">
    <name type="scientific">Desulfobacca acetoxidans</name>
    <dbReference type="NCBI Taxonomy" id="60893"/>
    <lineage>
        <taxon>Bacteria</taxon>
        <taxon>Pseudomonadati</taxon>
        <taxon>Thermodesulfobacteriota</taxon>
        <taxon>Desulfobaccia</taxon>
        <taxon>Desulfobaccales</taxon>
        <taxon>Desulfobaccaceae</taxon>
        <taxon>Desulfobacca</taxon>
    </lineage>
</organism>
<dbReference type="AlphaFoldDB" id="A0A7C5AMY0"/>
<reference evidence="2" key="1">
    <citation type="journal article" date="2020" name="mSystems">
        <title>Genome- and Community-Level Interaction Insights into Carbon Utilization and Element Cycling Functions of Hydrothermarchaeota in Hydrothermal Sediment.</title>
        <authorList>
            <person name="Zhou Z."/>
            <person name="Liu Y."/>
            <person name="Xu W."/>
            <person name="Pan J."/>
            <person name="Luo Z.H."/>
            <person name="Li M."/>
        </authorList>
    </citation>
    <scope>NUCLEOTIDE SEQUENCE [LARGE SCALE GENOMIC DNA]</scope>
    <source>
        <strain evidence="2">SpSt-853</strain>
    </source>
</reference>
<evidence type="ECO:0000259" key="1">
    <source>
        <dbReference type="Pfam" id="PF03886"/>
    </source>
</evidence>
<dbReference type="EMBL" id="DTKJ01000056">
    <property type="protein sequence ID" value="HGZ12193.1"/>
    <property type="molecule type" value="Genomic_DNA"/>
</dbReference>
<dbReference type="PROSITE" id="PS51257">
    <property type="entry name" value="PROKAR_LIPOPROTEIN"/>
    <property type="match status" value="1"/>
</dbReference>
<evidence type="ECO:0000313" key="2">
    <source>
        <dbReference type="EMBL" id="HGZ12193.1"/>
    </source>
</evidence>
<dbReference type="SUPFAM" id="SSF159594">
    <property type="entry name" value="XCC0632-like"/>
    <property type="match status" value="1"/>
</dbReference>
<name>A0A7C5AMY0_9BACT</name>
<dbReference type="InterPro" id="IPR005586">
    <property type="entry name" value="ABC_trans_aux"/>
</dbReference>
<proteinExistence type="predicted"/>
<dbReference type="Gene3D" id="3.40.50.10610">
    <property type="entry name" value="ABC-type transport auxiliary lipoprotein component"/>
    <property type="match status" value="1"/>
</dbReference>
<sequence length="222" mass="24382">MKVQENLRKLATAAGRLLLGLGGVLALQACGGSPALVHRYLLEYPPPVLKVAEPLPAVLLVEPFEVAQAFNSTAMLYQPAPQVSDAYQYHRWRVAPGAMVTDLLIRDLREAGMFQAVLRREGTGEGRFRLEGGVEEIQEVDTPGTWQAALTISVTLVDLESPEVHRRVVFHKTFRAAEPLPAKTPAGLAQGMSAALRRLSGEIIQEVYQAARRRLRESPRPS</sequence>